<protein>
    <recommendedName>
        <fullName evidence="4">Lipoprotein</fullName>
    </recommendedName>
</protein>
<organism evidence="2 3">
    <name type="scientific">Halobellus rubicundus</name>
    <dbReference type="NCBI Taxonomy" id="2996466"/>
    <lineage>
        <taxon>Archaea</taxon>
        <taxon>Methanobacteriati</taxon>
        <taxon>Methanobacteriota</taxon>
        <taxon>Stenosarchaea group</taxon>
        <taxon>Halobacteria</taxon>
        <taxon>Halobacteriales</taxon>
        <taxon>Haloferacaceae</taxon>
        <taxon>Halobellus</taxon>
    </lineage>
</organism>
<feature type="region of interest" description="Disordered" evidence="1">
    <location>
        <begin position="193"/>
        <end position="219"/>
    </location>
</feature>
<dbReference type="AlphaFoldDB" id="A0ABD5M6S9"/>
<proteinExistence type="predicted"/>
<evidence type="ECO:0000256" key="1">
    <source>
        <dbReference type="SAM" id="MobiDB-lite"/>
    </source>
</evidence>
<dbReference type="PROSITE" id="PS51318">
    <property type="entry name" value="TAT"/>
    <property type="match status" value="1"/>
</dbReference>
<evidence type="ECO:0000313" key="3">
    <source>
        <dbReference type="Proteomes" id="UP001570511"/>
    </source>
</evidence>
<dbReference type="Proteomes" id="UP001570511">
    <property type="component" value="Unassembled WGS sequence"/>
</dbReference>
<feature type="region of interest" description="Disordered" evidence="1">
    <location>
        <begin position="24"/>
        <end position="84"/>
    </location>
</feature>
<accession>A0ABD5M6S9</accession>
<keyword evidence="3" id="KW-1185">Reference proteome</keyword>
<dbReference type="EMBL" id="JBGNYA010000001">
    <property type="protein sequence ID" value="MFA1609615.1"/>
    <property type="molecule type" value="Genomic_DNA"/>
</dbReference>
<gene>
    <name evidence="2" type="ORF">OS889_01160</name>
</gene>
<evidence type="ECO:0000313" key="2">
    <source>
        <dbReference type="EMBL" id="MFA1609615.1"/>
    </source>
</evidence>
<dbReference type="InterPro" id="IPR006311">
    <property type="entry name" value="TAT_signal"/>
</dbReference>
<name>A0ABD5M6S9_9EURY</name>
<comment type="caution">
    <text evidence="2">The sequence shown here is derived from an EMBL/GenBank/DDBJ whole genome shotgun (WGS) entry which is preliminary data.</text>
</comment>
<reference evidence="2 3" key="1">
    <citation type="submission" date="2024-08" db="EMBL/GenBank/DDBJ databases">
        <title>Halobellus sp. MBLA0158 whole genome sequence.</title>
        <authorList>
            <person name="Hwang C.Y."/>
            <person name="Cho E.-S."/>
            <person name="Seo M.-J."/>
        </authorList>
    </citation>
    <scope>NUCLEOTIDE SEQUENCE [LARGE SCALE GENOMIC DNA]</scope>
    <source>
        <strain evidence="2 3">MBLA0158</strain>
    </source>
</reference>
<dbReference type="PROSITE" id="PS51257">
    <property type="entry name" value="PROKAR_LIPOPROTEIN"/>
    <property type="match status" value="1"/>
</dbReference>
<dbReference type="RefSeq" id="WP_372386649.1">
    <property type="nucleotide sequence ID" value="NZ_JBGNYA010000001.1"/>
</dbReference>
<sequence>MPSRQQPTRRRLLAAAGSLLGATALAGCGGSGSASGSSRVAPGSDPPEDALVDPPHVSLRNGDREPIVWSETPSETESAGAGGETPEIDSWTHHVVASDEAAAALTFADVDGVDEARAFLDETDFGSETVYVERHLVGECYHHRLCWVRWTDSEIETDYARVLRDADVACEADARDVVTNLIRLPATLEPGQINSYGSSGGGGRCRRPEGGEPTEVDAS</sequence>
<evidence type="ECO:0008006" key="4">
    <source>
        <dbReference type="Google" id="ProtNLM"/>
    </source>
</evidence>